<dbReference type="Proteomes" id="UP000030669">
    <property type="component" value="Unassembled WGS sequence"/>
</dbReference>
<dbReference type="GeneID" id="19302672"/>
<feature type="compositionally biased region" description="Polar residues" evidence="1">
    <location>
        <begin position="136"/>
        <end position="147"/>
    </location>
</feature>
<keyword evidence="3" id="KW-1185">Reference proteome</keyword>
<dbReference type="AlphaFoldDB" id="S7PV13"/>
<evidence type="ECO:0000313" key="3">
    <source>
        <dbReference type="Proteomes" id="UP000030669"/>
    </source>
</evidence>
<evidence type="ECO:0000256" key="1">
    <source>
        <dbReference type="SAM" id="MobiDB-lite"/>
    </source>
</evidence>
<name>S7PV13_GLOTA</name>
<accession>S7PV13</accession>
<feature type="compositionally biased region" description="Basic and acidic residues" evidence="1">
    <location>
        <begin position="56"/>
        <end position="79"/>
    </location>
</feature>
<protein>
    <submittedName>
        <fullName evidence="2">Uncharacterized protein</fullName>
    </submittedName>
</protein>
<feature type="compositionally biased region" description="Basic and acidic residues" evidence="1">
    <location>
        <begin position="115"/>
        <end position="126"/>
    </location>
</feature>
<sequence>MSNLNPDCFRHGRRGYLVAPVQAFSAPNPPAHWHPNMSDPTHPLRTFVFSAAHSAKLQERPARGRTESEPDPGWRRLRATEADREEWGFYLDLVQSRPASSSSTATSSTTTAAKGEAEGADAEHVRAAARGRGSHGSRTCSHTLAMA</sequence>
<reference evidence="2 3" key="1">
    <citation type="journal article" date="2012" name="Science">
        <title>The Paleozoic origin of enzymatic lignin decomposition reconstructed from 31 fungal genomes.</title>
        <authorList>
            <person name="Floudas D."/>
            <person name="Binder M."/>
            <person name="Riley R."/>
            <person name="Barry K."/>
            <person name="Blanchette R.A."/>
            <person name="Henrissat B."/>
            <person name="Martinez A.T."/>
            <person name="Otillar R."/>
            <person name="Spatafora J.W."/>
            <person name="Yadav J.S."/>
            <person name="Aerts A."/>
            <person name="Benoit I."/>
            <person name="Boyd A."/>
            <person name="Carlson A."/>
            <person name="Copeland A."/>
            <person name="Coutinho P.M."/>
            <person name="de Vries R.P."/>
            <person name="Ferreira P."/>
            <person name="Findley K."/>
            <person name="Foster B."/>
            <person name="Gaskell J."/>
            <person name="Glotzer D."/>
            <person name="Gorecki P."/>
            <person name="Heitman J."/>
            <person name="Hesse C."/>
            <person name="Hori C."/>
            <person name="Igarashi K."/>
            <person name="Jurgens J.A."/>
            <person name="Kallen N."/>
            <person name="Kersten P."/>
            <person name="Kohler A."/>
            <person name="Kuees U."/>
            <person name="Kumar T.K.A."/>
            <person name="Kuo A."/>
            <person name="LaButti K."/>
            <person name="Larrondo L.F."/>
            <person name="Lindquist E."/>
            <person name="Ling A."/>
            <person name="Lombard V."/>
            <person name="Lucas S."/>
            <person name="Lundell T."/>
            <person name="Martin R."/>
            <person name="McLaughlin D.J."/>
            <person name="Morgenstern I."/>
            <person name="Morin E."/>
            <person name="Murat C."/>
            <person name="Nagy L.G."/>
            <person name="Nolan M."/>
            <person name="Ohm R.A."/>
            <person name="Patyshakuliyeva A."/>
            <person name="Rokas A."/>
            <person name="Ruiz-Duenas F.J."/>
            <person name="Sabat G."/>
            <person name="Salamov A."/>
            <person name="Samejima M."/>
            <person name="Schmutz J."/>
            <person name="Slot J.C."/>
            <person name="St John F."/>
            <person name="Stenlid J."/>
            <person name="Sun H."/>
            <person name="Sun S."/>
            <person name="Syed K."/>
            <person name="Tsang A."/>
            <person name="Wiebenga A."/>
            <person name="Young D."/>
            <person name="Pisabarro A."/>
            <person name="Eastwood D.C."/>
            <person name="Martin F."/>
            <person name="Cullen D."/>
            <person name="Grigoriev I.V."/>
            <person name="Hibbett D.S."/>
        </authorList>
    </citation>
    <scope>NUCLEOTIDE SEQUENCE [LARGE SCALE GENOMIC DNA]</scope>
    <source>
        <strain evidence="2 3">ATCC 11539</strain>
    </source>
</reference>
<feature type="region of interest" description="Disordered" evidence="1">
    <location>
        <begin position="96"/>
        <end position="147"/>
    </location>
</feature>
<feature type="region of interest" description="Disordered" evidence="1">
    <location>
        <begin position="52"/>
        <end position="79"/>
    </location>
</feature>
<dbReference type="HOGENOM" id="CLU_1768275_0_0_1"/>
<dbReference type="EMBL" id="KB469311">
    <property type="protein sequence ID" value="EPQ51318.1"/>
    <property type="molecule type" value="Genomic_DNA"/>
</dbReference>
<feature type="compositionally biased region" description="Low complexity" evidence="1">
    <location>
        <begin position="99"/>
        <end position="113"/>
    </location>
</feature>
<evidence type="ECO:0000313" key="2">
    <source>
        <dbReference type="EMBL" id="EPQ51318.1"/>
    </source>
</evidence>
<organism evidence="2 3">
    <name type="scientific">Gloeophyllum trabeum (strain ATCC 11539 / FP-39264 / Madison 617)</name>
    <name type="common">Brown rot fungus</name>
    <dbReference type="NCBI Taxonomy" id="670483"/>
    <lineage>
        <taxon>Eukaryota</taxon>
        <taxon>Fungi</taxon>
        <taxon>Dikarya</taxon>
        <taxon>Basidiomycota</taxon>
        <taxon>Agaricomycotina</taxon>
        <taxon>Agaricomycetes</taxon>
        <taxon>Gloeophyllales</taxon>
        <taxon>Gloeophyllaceae</taxon>
        <taxon>Gloeophyllum</taxon>
    </lineage>
</organism>
<proteinExistence type="predicted"/>
<gene>
    <name evidence="2" type="ORF">GLOTRDRAFT_133193</name>
</gene>
<dbReference type="RefSeq" id="XP_007870290.1">
    <property type="nucleotide sequence ID" value="XM_007872099.1"/>
</dbReference>
<dbReference type="KEGG" id="gtr:GLOTRDRAFT_133193"/>